<dbReference type="InterPro" id="IPR050708">
    <property type="entry name" value="T6SS_VgrG/RHS"/>
</dbReference>
<dbReference type="AlphaFoldDB" id="A0A1N6GRW0"/>
<dbReference type="Proteomes" id="UP000185207">
    <property type="component" value="Unassembled WGS sequence"/>
</dbReference>
<gene>
    <name evidence="2" type="ORF">SAMN05444409_2006</name>
</gene>
<dbReference type="Gene3D" id="2.180.10.10">
    <property type="entry name" value="RHS repeat-associated core"/>
    <property type="match status" value="1"/>
</dbReference>
<evidence type="ECO:0000259" key="1">
    <source>
        <dbReference type="Pfam" id="PF20041"/>
    </source>
</evidence>
<dbReference type="PANTHER" id="PTHR32305:SF15">
    <property type="entry name" value="PROTEIN RHSA-RELATED"/>
    <property type="match status" value="1"/>
</dbReference>
<dbReference type="InterPro" id="IPR045619">
    <property type="entry name" value="DUF6443"/>
</dbReference>
<dbReference type="RefSeq" id="WP_083600723.1">
    <property type="nucleotide sequence ID" value="NZ_FSRK01000001.1"/>
</dbReference>
<reference evidence="3" key="1">
    <citation type="submission" date="2016-11" db="EMBL/GenBank/DDBJ databases">
        <authorList>
            <person name="Varghese N."/>
            <person name="Submissions S."/>
        </authorList>
    </citation>
    <scope>NUCLEOTIDE SEQUENCE [LARGE SCALE GENOMIC DNA]</scope>
    <source>
        <strain evidence="3">DSM 27623</strain>
    </source>
</reference>
<proteinExistence type="predicted"/>
<protein>
    <submittedName>
        <fullName evidence="2">RHS repeat-associated core domain-containing protein</fullName>
    </submittedName>
</protein>
<sequence length="1250" mass="140107">MKKLNILIGLILYCHFYCQVVLPSGVSDKENYTYSRQYLDETTTSSTSVKQTQGITYFDGLGRPKQTISIKGNPQGNDVATHIEYDGFGRQVRDYLPVPQTFSANGSIFTAPLDNASNPAVYGSEKIYSEKVLENSPLDRIEQQIQPGNDWQSHPVNYAYQTNSSVDVLKFSTTTSTSGGAFYTSALSVNGFYAASTLYRNKVSDEDGNTTYEFKNGEGQVLMVRKVIGGLSVAEPADMGALAAPQPAGQNVDTYYVYNEYNQLAFVISPLASADFRANSVQTIINPGDGNNAIVTNLCYQYNYDGQNRLVEKKLPGKGWEYMVYDKADRLIMTQDSEMRKPENGAKWLITKYDKFGRVICTGFHPYGNRAQAQDLIKDMVITEERNDTGYTKNGLQIYYSRNYFYDMESYLSVNYYDTYPSGTPYPINNKIQNEQILLAAYDGLGRSTKSLPLATMVKNINDDKWTKNYSYYDDRGRVIGTTSINHLNGKTRVEMKLDFAGVVTHSETWHNKKTGEQPIHIIEDFVYDHQNRLKKHYHEVEGKSPKELLADNTYDALGRLDTKKVGARSDANFTEVLPPLQTIKYSYNIRGWMTGINLTNDGKLDTGKLFSYKLKYNDPANTTIKKYNGNISEVDWTYGANNYQRYEYTYDDLNRLRKGNYKTFNETTTTDSKFFNEELTYDINGNIKSLKRNARPKTGTAFNPVDNLKYYYENNELSNRLQKITDNEGGVANSSGYPGGGGINTYDSNGNMLTMPDRGITQNITYNYLNLPQVIVKNNQPVTYTYRADGVKVHKNFEVNGFNIETWYLDGFVYTTPYSPDIIMALQETPAAEEMSVAGQREAFELADKVIVDPGGPVEMVETKPNFFATAEGFYDFDNFRYIYQYKDHLGNTRQNFGRDANNDLFMEDRNDYYPFGLNFINPVGSVSSVFNPSATYRNYKYNGKELQETGMYDYGARMYMADIGRWGVVDPLAETSRRWSTYTYAYNNPIMFIDPDGMQNEGWIPQLIDGKQTVTYDPNVNTTQEAIASGKYEHLNGGVSVTGEINNVNPLTGESSLAYSLNADGSVTDANGGSVAGDFTTPGGIAVSGTTGGGWFSSIKDFFTSKSDNFPQLDGGSFQPGNNQFFRRGKDTSSSTGGYFAGMLNSLAFGKLDLNMSFADKLLGAEVNAAGFASLFGGSSTTKALDSLVPITFPIGSKLENGYFRSQDTTMMMKIPTNIDAGYSSHFYNNNNPFARTKIDSIKNSWKK</sequence>
<dbReference type="EMBL" id="FSRK01000001">
    <property type="protein sequence ID" value="SIO10115.1"/>
    <property type="molecule type" value="Genomic_DNA"/>
</dbReference>
<dbReference type="PANTHER" id="PTHR32305">
    <property type="match status" value="1"/>
</dbReference>
<name>A0A1N6GRW0_9FLAO</name>
<accession>A0A1N6GRW0</accession>
<evidence type="ECO:0000313" key="2">
    <source>
        <dbReference type="EMBL" id="SIO10115.1"/>
    </source>
</evidence>
<organism evidence="2 3">
    <name type="scientific">Epilithonimonas zeae</name>
    <dbReference type="NCBI Taxonomy" id="1416779"/>
    <lineage>
        <taxon>Bacteria</taxon>
        <taxon>Pseudomonadati</taxon>
        <taxon>Bacteroidota</taxon>
        <taxon>Flavobacteriia</taxon>
        <taxon>Flavobacteriales</taxon>
        <taxon>Weeksellaceae</taxon>
        <taxon>Chryseobacterium group</taxon>
        <taxon>Epilithonimonas</taxon>
    </lineage>
</organism>
<dbReference type="InterPro" id="IPR022385">
    <property type="entry name" value="Rhs_assc_core"/>
</dbReference>
<dbReference type="Pfam" id="PF20041">
    <property type="entry name" value="DUF6443"/>
    <property type="match status" value="1"/>
</dbReference>
<evidence type="ECO:0000313" key="3">
    <source>
        <dbReference type="Proteomes" id="UP000185207"/>
    </source>
</evidence>
<feature type="domain" description="DUF6443" evidence="1">
    <location>
        <begin position="35"/>
        <end position="161"/>
    </location>
</feature>
<keyword evidence="3" id="KW-1185">Reference proteome</keyword>
<dbReference type="STRING" id="1416779.SAMN05444409_2006"/>
<dbReference type="NCBIfam" id="TIGR03696">
    <property type="entry name" value="Rhs_assc_core"/>
    <property type="match status" value="1"/>
</dbReference>